<gene>
    <name evidence="3" type="ORF">FEM33_05030</name>
</gene>
<dbReference type="OrthoDB" id="9801263at2"/>
<comment type="caution">
    <text evidence="3">The sequence shown here is derived from an EMBL/GenBank/DDBJ whole genome shotgun (WGS) entry which is preliminary data.</text>
</comment>
<evidence type="ECO:0000259" key="2">
    <source>
        <dbReference type="Pfam" id="PF17761"/>
    </source>
</evidence>
<dbReference type="Proteomes" id="UP000323994">
    <property type="component" value="Unassembled WGS sequence"/>
</dbReference>
<organism evidence="3 4">
    <name type="scientific">Dyadobacter flavalbus</name>
    <dbReference type="NCBI Taxonomy" id="2579942"/>
    <lineage>
        <taxon>Bacteria</taxon>
        <taxon>Pseudomonadati</taxon>
        <taxon>Bacteroidota</taxon>
        <taxon>Cytophagia</taxon>
        <taxon>Cytophagales</taxon>
        <taxon>Spirosomataceae</taxon>
        <taxon>Dyadobacter</taxon>
    </lineage>
</organism>
<dbReference type="GO" id="GO:0003676">
    <property type="term" value="F:nucleic acid binding"/>
    <property type="evidence" value="ECO:0007669"/>
    <property type="project" value="InterPro"/>
</dbReference>
<dbReference type="InterPro" id="IPR041527">
    <property type="entry name" value="YhcG_N"/>
</dbReference>
<dbReference type="RefSeq" id="WP_139011009.1">
    <property type="nucleotide sequence ID" value="NZ_VBSN01000026.1"/>
</dbReference>
<dbReference type="AlphaFoldDB" id="A0A5M8R419"/>
<name>A0A5M8R419_9BACT</name>
<accession>A0A5M8R419</accession>
<reference evidence="3 4" key="1">
    <citation type="submission" date="2019-05" db="EMBL/GenBank/DDBJ databases">
        <authorList>
            <person name="Qu J.-H."/>
        </authorList>
    </citation>
    <scope>NUCLEOTIDE SEQUENCE [LARGE SCALE GENOMIC DNA]</scope>
    <source>
        <strain evidence="3 4">NS28</strain>
    </source>
</reference>
<dbReference type="PANTHER" id="PTHR30547:SF0">
    <property type="entry name" value="BLR8175 PROTEIN"/>
    <property type="match status" value="1"/>
</dbReference>
<evidence type="ECO:0000313" key="4">
    <source>
        <dbReference type="Proteomes" id="UP000323994"/>
    </source>
</evidence>
<dbReference type="InterPro" id="IPR011856">
    <property type="entry name" value="tRNA_endonuc-like_dom_sf"/>
</dbReference>
<evidence type="ECO:0000259" key="1">
    <source>
        <dbReference type="Pfam" id="PF06250"/>
    </source>
</evidence>
<feature type="domain" description="YhcG N-terminal" evidence="2">
    <location>
        <begin position="16"/>
        <end position="159"/>
    </location>
</feature>
<dbReference type="Gene3D" id="3.40.1350.10">
    <property type="match status" value="1"/>
</dbReference>
<evidence type="ECO:0000313" key="3">
    <source>
        <dbReference type="EMBL" id="KAA6440892.1"/>
    </source>
</evidence>
<dbReference type="Pfam" id="PF17761">
    <property type="entry name" value="DUF1016_N"/>
    <property type="match status" value="1"/>
</dbReference>
<dbReference type="EMBL" id="VBSN01000026">
    <property type="protein sequence ID" value="KAA6440892.1"/>
    <property type="molecule type" value="Genomic_DNA"/>
</dbReference>
<dbReference type="InterPro" id="IPR009362">
    <property type="entry name" value="YhcG_C"/>
</dbReference>
<keyword evidence="4" id="KW-1185">Reference proteome</keyword>
<proteinExistence type="predicted"/>
<dbReference type="Pfam" id="PF06250">
    <property type="entry name" value="YhcG_C"/>
    <property type="match status" value="1"/>
</dbReference>
<dbReference type="InterPro" id="IPR053148">
    <property type="entry name" value="PD-DEXK-like_domain"/>
</dbReference>
<protein>
    <submittedName>
        <fullName evidence="3">DUF1016 domain-containing protein</fullName>
    </submittedName>
</protein>
<feature type="domain" description="YhcG PDDEXK nuclease" evidence="1">
    <location>
        <begin position="180"/>
        <end position="333"/>
    </location>
</feature>
<sequence length="351" mass="40588">MDNLKYDVDYRIWLGEIRLKIESSQIKVAVAVNSALISFYWELGKLIVEKQAETQWGDKLIDTLSKDLKEDFLDIKGLSSSNLKYCKRFYSFYSPPIGQQAVDQLQSQLFLQIPWGHNILIFTKSKNLQEANFYLQQTLENGWSRDILALQLKSNLYSRLGSSITNFSSTLPKPFSDLAQQTLKDPYIFDFLTLGPKAKELDIEIQLTQHVTQFLLELGKGFAFIGRQYHLVVGDSDYYIDLLFYHVKLKCYVVIELKNTKFTPEYTGKLNFYLSAVDSILKTEDDRPTIGMLLCRDKNNVEAEFALRDINKPMGISEFTITEMLPEDLRSNFPTVEEIENELRNLDSEVK</sequence>
<dbReference type="PANTHER" id="PTHR30547">
    <property type="entry name" value="UNCHARACTERIZED PROTEIN YHCG-RELATED"/>
    <property type="match status" value="1"/>
</dbReference>